<gene>
    <name evidence="1" type="ORF">B0H17DRAFT_1132636</name>
</gene>
<name>A0AAD7GG77_MYCRO</name>
<dbReference type="EMBL" id="JARKIE010000047">
    <property type="protein sequence ID" value="KAJ7693165.1"/>
    <property type="molecule type" value="Genomic_DNA"/>
</dbReference>
<evidence type="ECO:0000313" key="1">
    <source>
        <dbReference type="EMBL" id="KAJ7693165.1"/>
    </source>
</evidence>
<sequence length="206" mass="22776">MTILDHNEGVEMATARQRLLTWVMTQGLRSAAMNLRHPFASETDGNAQENISARISGWNTSKWEQDPVILRAVCRHNSRSRGISLSRNDERVAVFDATDWMKAKSELSGGSLVVKSLWCRSRKTSGSRIVIDAWSSNGAIFGVSRAARRARRAGSTGPVRRVAGPSHRDPRILFDGTVTGRISETTAVKTTAVDGQRWVDGYHKLD</sequence>
<reference evidence="1" key="1">
    <citation type="submission" date="2023-03" db="EMBL/GenBank/DDBJ databases">
        <title>Massive genome expansion in bonnet fungi (Mycena s.s.) driven by repeated elements and novel gene families across ecological guilds.</title>
        <authorList>
            <consortium name="Lawrence Berkeley National Laboratory"/>
            <person name="Harder C.B."/>
            <person name="Miyauchi S."/>
            <person name="Viragh M."/>
            <person name="Kuo A."/>
            <person name="Thoen E."/>
            <person name="Andreopoulos B."/>
            <person name="Lu D."/>
            <person name="Skrede I."/>
            <person name="Drula E."/>
            <person name="Henrissat B."/>
            <person name="Morin E."/>
            <person name="Kohler A."/>
            <person name="Barry K."/>
            <person name="LaButti K."/>
            <person name="Morin E."/>
            <person name="Salamov A."/>
            <person name="Lipzen A."/>
            <person name="Mereny Z."/>
            <person name="Hegedus B."/>
            <person name="Baldrian P."/>
            <person name="Stursova M."/>
            <person name="Weitz H."/>
            <person name="Taylor A."/>
            <person name="Grigoriev I.V."/>
            <person name="Nagy L.G."/>
            <person name="Martin F."/>
            <person name="Kauserud H."/>
        </authorList>
    </citation>
    <scope>NUCLEOTIDE SEQUENCE</scope>
    <source>
        <strain evidence="1">CBHHK067</strain>
    </source>
</reference>
<organism evidence="1 2">
    <name type="scientific">Mycena rosella</name>
    <name type="common">Pink bonnet</name>
    <name type="synonym">Agaricus rosellus</name>
    <dbReference type="NCBI Taxonomy" id="1033263"/>
    <lineage>
        <taxon>Eukaryota</taxon>
        <taxon>Fungi</taxon>
        <taxon>Dikarya</taxon>
        <taxon>Basidiomycota</taxon>
        <taxon>Agaricomycotina</taxon>
        <taxon>Agaricomycetes</taxon>
        <taxon>Agaricomycetidae</taxon>
        <taxon>Agaricales</taxon>
        <taxon>Marasmiineae</taxon>
        <taxon>Mycenaceae</taxon>
        <taxon>Mycena</taxon>
    </lineage>
</organism>
<evidence type="ECO:0000313" key="2">
    <source>
        <dbReference type="Proteomes" id="UP001221757"/>
    </source>
</evidence>
<dbReference type="AlphaFoldDB" id="A0AAD7GG77"/>
<dbReference type="Proteomes" id="UP001221757">
    <property type="component" value="Unassembled WGS sequence"/>
</dbReference>
<accession>A0AAD7GG77</accession>
<protein>
    <submittedName>
        <fullName evidence="1">Uncharacterized protein</fullName>
    </submittedName>
</protein>
<comment type="caution">
    <text evidence="1">The sequence shown here is derived from an EMBL/GenBank/DDBJ whole genome shotgun (WGS) entry which is preliminary data.</text>
</comment>
<proteinExistence type="predicted"/>
<keyword evidence="2" id="KW-1185">Reference proteome</keyword>